<dbReference type="Gene3D" id="1.10.15.40">
    <property type="entry name" value="Electron transport complex subunit B, putative Fe-S cluster"/>
    <property type="match status" value="1"/>
</dbReference>
<keyword evidence="5 10" id="KW-1278">Translocase</keyword>
<evidence type="ECO:0000256" key="6">
    <source>
        <dbReference type="ARBA" id="ARBA00022982"/>
    </source>
</evidence>
<name>A0A923NDE2_9FIRM</name>
<feature type="binding site" evidence="10">
    <location>
        <position position="148"/>
    </location>
    <ligand>
        <name>[4Fe-4S] cluster</name>
        <dbReference type="ChEBI" id="CHEBI:49883"/>
        <label>2</label>
    </ligand>
</feature>
<dbReference type="PROSITE" id="PS00198">
    <property type="entry name" value="4FE4S_FER_1"/>
    <property type="match status" value="1"/>
</dbReference>
<keyword evidence="4 10" id="KW-0677">Repeat</keyword>
<comment type="cofactor">
    <cofactor evidence="10">
        <name>[4Fe-4S] cluster</name>
        <dbReference type="ChEBI" id="CHEBI:49883"/>
    </cofactor>
    <text evidence="10">Binds 3 [4Fe-4S] clusters.</text>
</comment>
<evidence type="ECO:0000256" key="7">
    <source>
        <dbReference type="ARBA" id="ARBA00023004"/>
    </source>
</evidence>
<feature type="region of interest" description="Disordered" evidence="11">
    <location>
        <begin position="270"/>
        <end position="300"/>
    </location>
</feature>
<feature type="binding site" evidence="10">
    <location>
        <position position="49"/>
    </location>
    <ligand>
        <name>[4Fe-4S] cluster</name>
        <dbReference type="ChEBI" id="CHEBI:49883"/>
        <label>1</label>
    </ligand>
</feature>
<dbReference type="GO" id="GO:0009055">
    <property type="term" value="F:electron transfer activity"/>
    <property type="evidence" value="ECO:0007669"/>
    <property type="project" value="InterPro"/>
</dbReference>
<dbReference type="PROSITE" id="PS51656">
    <property type="entry name" value="4FE4S"/>
    <property type="match status" value="1"/>
</dbReference>
<evidence type="ECO:0000256" key="4">
    <source>
        <dbReference type="ARBA" id="ARBA00022737"/>
    </source>
</evidence>
<keyword evidence="8 10" id="KW-0411">Iron-sulfur</keyword>
<keyword evidence="10" id="KW-1003">Cell membrane</keyword>
<dbReference type="NCBIfam" id="TIGR01944">
    <property type="entry name" value="rnfB"/>
    <property type="match status" value="1"/>
</dbReference>
<feature type="binding site" evidence="10">
    <location>
        <position position="75"/>
    </location>
    <ligand>
        <name>[4Fe-4S] cluster</name>
        <dbReference type="ChEBI" id="CHEBI:49883"/>
        <label>1</label>
    </ligand>
</feature>
<feature type="domain" description="4Fe-4S" evidence="14">
    <location>
        <begin position="32"/>
        <end position="92"/>
    </location>
</feature>
<dbReference type="InterPro" id="IPR017900">
    <property type="entry name" value="4Fe4S_Fe_S_CS"/>
</dbReference>
<dbReference type="GO" id="GO:0051539">
    <property type="term" value="F:4 iron, 4 sulfur cluster binding"/>
    <property type="evidence" value="ECO:0007669"/>
    <property type="project" value="UniProtKB-UniRule"/>
</dbReference>
<evidence type="ECO:0000256" key="5">
    <source>
        <dbReference type="ARBA" id="ARBA00022967"/>
    </source>
</evidence>
<keyword evidence="2 10" id="KW-0004">4Fe-4S</keyword>
<dbReference type="InterPro" id="IPR017896">
    <property type="entry name" value="4Fe4S_Fe-S-bd"/>
</dbReference>
<protein>
    <recommendedName>
        <fullName evidence="10">Ion-translocating oxidoreductase complex subunit B</fullName>
        <ecNumber evidence="10">7.-.-.-</ecNumber>
    </recommendedName>
    <alternativeName>
        <fullName evidence="10">Rnf electron transport complex subunit B</fullName>
    </alternativeName>
</protein>
<dbReference type="GO" id="GO:0022900">
    <property type="term" value="P:electron transport chain"/>
    <property type="evidence" value="ECO:0007669"/>
    <property type="project" value="UniProtKB-UniRule"/>
</dbReference>
<dbReference type="EMBL" id="JACRWC010000062">
    <property type="protein sequence ID" value="MBC5999354.1"/>
    <property type="molecule type" value="Genomic_DNA"/>
</dbReference>
<feature type="domain" description="4Fe-4S ferredoxin-type" evidence="13">
    <location>
        <begin position="162"/>
        <end position="191"/>
    </location>
</feature>
<feature type="region of interest" description="Hydrophobic" evidence="10">
    <location>
        <begin position="1"/>
        <end position="26"/>
    </location>
</feature>
<keyword evidence="12" id="KW-0812">Transmembrane</keyword>
<proteinExistence type="inferred from homology"/>
<dbReference type="GO" id="GO:0005886">
    <property type="term" value="C:plasma membrane"/>
    <property type="evidence" value="ECO:0007669"/>
    <property type="project" value="UniProtKB-SubCell"/>
</dbReference>
<dbReference type="HAMAP" id="MF_00463">
    <property type="entry name" value="RsxB_RnfB"/>
    <property type="match status" value="1"/>
</dbReference>
<dbReference type="PANTHER" id="PTHR43560">
    <property type="entry name" value="ION-TRANSLOCATING OXIDOREDUCTASE COMPLEX SUBUNIT B"/>
    <property type="match status" value="1"/>
</dbReference>
<dbReference type="RefSeq" id="WP_249286800.1">
    <property type="nucleotide sequence ID" value="NZ_JACRWC010000062.1"/>
</dbReference>
<reference evidence="15" key="1">
    <citation type="submission" date="2020-08" db="EMBL/GenBank/DDBJ databases">
        <authorList>
            <person name="Liu C."/>
            <person name="Sun Q."/>
        </authorList>
    </citation>
    <scope>NUCLEOTIDE SEQUENCE</scope>
    <source>
        <strain evidence="15">BX16</strain>
    </source>
</reference>
<evidence type="ECO:0000313" key="16">
    <source>
        <dbReference type="Proteomes" id="UP000644115"/>
    </source>
</evidence>
<comment type="caution">
    <text evidence="10">Lacks conserved residue(s) required for the propagation of feature annotation.</text>
</comment>
<dbReference type="Gene3D" id="3.30.70.20">
    <property type="match status" value="2"/>
</dbReference>
<dbReference type="SUPFAM" id="SSF54862">
    <property type="entry name" value="4Fe-4S ferredoxins"/>
    <property type="match status" value="2"/>
</dbReference>
<evidence type="ECO:0000313" key="15">
    <source>
        <dbReference type="EMBL" id="MBC5999354.1"/>
    </source>
</evidence>
<keyword evidence="6 10" id="KW-0249">Electron transport</keyword>
<keyword evidence="3 10" id="KW-0479">Metal-binding</keyword>
<comment type="similarity">
    <text evidence="10">Belongs to the 4Fe4S bacterial-type ferredoxin family. RnfB subfamily.</text>
</comment>
<feature type="binding site" evidence="10">
    <location>
        <position position="174"/>
    </location>
    <ligand>
        <name>[4Fe-4S] cluster</name>
        <dbReference type="ChEBI" id="CHEBI:49883"/>
        <label>3</label>
    </ligand>
</feature>
<comment type="subunit">
    <text evidence="10">The complex is composed of six subunits: RnfA, RnfB, RnfC, RnfD, RnfE and RnfG.</text>
</comment>
<feature type="transmembrane region" description="Helical" evidence="12">
    <location>
        <begin position="6"/>
        <end position="26"/>
    </location>
</feature>
<dbReference type="AlphaFoldDB" id="A0A923NDE2"/>
<keyword evidence="16" id="KW-1185">Reference proteome</keyword>
<keyword evidence="12" id="KW-1133">Transmembrane helix</keyword>
<dbReference type="Pfam" id="PF04060">
    <property type="entry name" value="FeS"/>
    <property type="match status" value="1"/>
</dbReference>
<comment type="subcellular location">
    <subcellularLocation>
        <location evidence="10">Cell membrane</location>
    </subcellularLocation>
</comment>
<evidence type="ECO:0000256" key="9">
    <source>
        <dbReference type="ARBA" id="ARBA00023136"/>
    </source>
</evidence>
<dbReference type="InterPro" id="IPR010207">
    <property type="entry name" value="Elect_transpt_cplx_RnfB/RsxB"/>
</dbReference>
<dbReference type="EC" id="7.-.-.-" evidence="10"/>
<comment type="caution">
    <text evidence="15">The sequence shown here is derived from an EMBL/GenBank/DDBJ whole genome shotgun (WGS) entry which is preliminary data.</text>
</comment>
<dbReference type="InterPro" id="IPR007202">
    <property type="entry name" value="4Fe-4S_dom"/>
</dbReference>
<feature type="binding site" evidence="10">
    <location>
        <position position="52"/>
    </location>
    <ligand>
        <name>[4Fe-4S] cluster</name>
        <dbReference type="ChEBI" id="CHEBI:49883"/>
        <label>1</label>
    </ligand>
</feature>
<evidence type="ECO:0000256" key="10">
    <source>
        <dbReference type="HAMAP-Rule" id="MF_00463"/>
    </source>
</evidence>
<dbReference type="Pfam" id="PF00037">
    <property type="entry name" value="Fer4"/>
    <property type="match status" value="2"/>
</dbReference>
<evidence type="ECO:0000256" key="1">
    <source>
        <dbReference type="ARBA" id="ARBA00022448"/>
    </source>
</evidence>
<feature type="binding site" evidence="10">
    <location>
        <position position="138"/>
    </location>
    <ligand>
        <name>[4Fe-4S] cluster</name>
        <dbReference type="ChEBI" id="CHEBI:49883"/>
        <label>2</label>
    </ligand>
</feature>
<keyword evidence="9 10" id="KW-0472">Membrane</keyword>
<feature type="compositionally biased region" description="Low complexity" evidence="11">
    <location>
        <begin position="271"/>
        <end position="289"/>
    </location>
</feature>
<feature type="binding site" evidence="10">
    <location>
        <position position="152"/>
    </location>
    <ligand>
        <name>[4Fe-4S] cluster</name>
        <dbReference type="ChEBI" id="CHEBI:49883"/>
        <label>3</label>
    </ligand>
</feature>
<sequence length="300" mass="31141">MGTIVLPALIVAAVGLIAGIILTIAAKLMFVPVDERVAAIEEVLPGANCGACGFAGCSDYAKALGNDADVSTSLCPVGGAAVASQIAEIMGVAGGDVDPKIAMVMCKGTLEATRQIEELDRIHSCKSAKMFYGGNWACPYGCLGMGDCADVCQFDAIRIVDGVAQIDREKCVGCEACMKVCPNHIIQMVGKKNLFVVACQSKAKGAQTRKACTAGCIGCMKCQKICKFEAVTVENNLATIDYDKCKNCGMCAKECPTGAILSFRKKKAPAKKPAAPKAEAPAAEAPKADAPAEETKNTEA</sequence>
<accession>A0A923NDE2</accession>
<dbReference type="PROSITE" id="PS51379">
    <property type="entry name" value="4FE4S_FER_2"/>
    <property type="match status" value="2"/>
</dbReference>
<feature type="domain" description="4Fe-4S ferredoxin-type" evidence="13">
    <location>
        <begin position="236"/>
        <end position="266"/>
    </location>
</feature>
<evidence type="ECO:0000256" key="11">
    <source>
        <dbReference type="SAM" id="MobiDB-lite"/>
    </source>
</evidence>
<dbReference type="Proteomes" id="UP000644115">
    <property type="component" value="Unassembled WGS sequence"/>
</dbReference>
<organism evidence="15 16">
    <name type="scientific">Lentihominibacter faecis</name>
    <dbReference type="NCBI Taxonomy" id="2764712"/>
    <lineage>
        <taxon>Bacteria</taxon>
        <taxon>Bacillati</taxon>
        <taxon>Bacillota</taxon>
        <taxon>Clostridia</taxon>
        <taxon>Peptostreptococcales</taxon>
        <taxon>Anaerovoracaceae</taxon>
        <taxon>Lentihominibacter</taxon>
    </lineage>
</organism>
<gene>
    <name evidence="10" type="primary">rnfB</name>
    <name evidence="15" type="ORF">H8876_05015</name>
</gene>
<feature type="binding site" evidence="10">
    <location>
        <position position="142"/>
    </location>
    <ligand>
        <name>[4Fe-4S] cluster</name>
        <dbReference type="ChEBI" id="CHEBI:49883"/>
        <label>2</label>
    </ligand>
</feature>
<feature type="binding site" evidence="10">
    <location>
        <position position="57"/>
    </location>
    <ligand>
        <name>[4Fe-4S] cluster</name>
        <dbReference type="ChEBI" id="CHEBI:49883"/>
        <label>1</label>
    </ligand>
</feature>
<dbReference type="PANTHER" id="PTHR43560:SF1">
    <property type="entry name" value="ION-TRANSLOCATING OXIDOREDUCTASE COMPLEX SUBUNIT B"/>
    <property type="match status" value="1"/>
</dbReference>
<feature type="binding site" evidence="10">
    <location>
        <position position="181"/>
    </location>
    <ligand>
        <name>[4Fe-4S] cluster</name>
        <dbReference type="ChEBI" id="CHEBI:49883"/>
        <label>2</label>
    </ligand>
</feature>
<evidence type="ECO:0000256" key="3">
    <source>
        <dbReference type="ARBA" id="ARBA00022723"/>
    </source>
</evidence>
<evidence type="ECO:0000256" key="8">
    <source>
        <dbReference type="ARBA" id="ARBA00023014"/>
    </source>
</evidence>
<evidence type="ECO:0000256" key="2">
    <source>
        <dbReference type="ARBA" id="ARBA00022485"/>
    </source>
</evidence>
<dbReference type="GO" id="GO:0046872">
    <property type="term" value="F:metal ion binding"/>
    <property type="evidence" value="ECO:0007669"/>
    <property type="project" value="UniProtKB-KW"/>
</dbReference>
<keyword evidence="1 10" id="KW-0813">Transport</keyword>
<feature type="binding site" evidence="10">
    <location>
        <position position="171"/>
    </location>
    <ligand>
        <name>[4Fe-4S] cluster</name>
        <dbReference type="ChEBI" id="CHEBI:49883"/>
        <label>3</label>
    </ligand>
</feature>
<keyword evidence="7 10" id="KW-0408">Iron</keyword>
<evidence type="ECO:0000259" key="14">
    <source>
        <dbReference type="PROSITE" id="PS51656"/>
    </source>
</evidence>
<dbReference type="InterPro" id="IPR050395">
    <property type="entry name" value="4Fe4S_Ferredoxin_RnfB"/>
</dbReference>
<evidence type="ECO:0000256" key="12">
    <source>
        <dbReference type="SAM" id="Phobius"/>
    </source>
</evidence>
<comment type="function">
    <text evidence="10">Part of a membrane-bound complex that couples electron transfer with translocation of ions across the membrane.</text>
</comment>
<dbReference type="CDD" id="cd10549">
    <property type="entry name" value="MtMvhB_like"/>
    <property type="match status" value="1"/>
</dbReference>
<feature type="binding site" evidence="10">
    <location>
        <position position="177"/>
    </location>
    <ligand>
        <name>[4Fe-4S] cluster</name>
        <dbReference type="ChEBI" id="CHEBI:49883"/>
        <label>3</label>
    </ligand>
</feature>
<evidence type="ECO:0000259" key="13">
    <source>
        <dbReference type="PROSITE" id="PS51379"/>
    </source>
</evidence>